<evidence type="ECO:0000256" key="1">
    <source>
        <dbReference type="SAM" id="Coils"/>
    </source>
</evidence>
<dbReference type="AlphaFoldDB" id="A0A0V0QHF9"/>
<comment type="caution">
    <text evidence="2">The sequence shown here is derived from an EMBL/GenBank/DDBJ whole genome shotgun (WGS) entry which is preliminary data.</text>
</comment>
<dbReference type="EMBL" id="LDAU01000170">
    <property type="protein sequence ID" value="KRX01488.1"/>
    <property type="molecule type" value="Genomic_DNA"/>
</dbReference>
<gene>
    <name evidence="2" type="ORF">PPERSA_01391</name>
</gene>
<name>A0A0V0QHF9_PSEPJ</name>
<keyword evidence="3" id="KW-1185">Reference proteome</keyword>
<feature type="coiled-coil region" evidence="1">
    <location>
        <begin position="199"/>
        <end position="248"/>
    </location>
</feature>
<protein>
    <submittedName>
        <fullName evidence="2">Uncharacterized protein</fullName>
    </submittedName>
</protein>
<proteinExistence type="predicted"/>
<sequence length="318" mass="38069">MVTSKQIEKNENQQDQTKEEINIKQKFQNQLNGPNILYKKKSSQISIEDDIISPKSKYKKQLQQNEHIQKMQKILDKLKIDKKLQFQQNQKKQEAPQRKSTQDIINQEKQLIKMSNQEYNLQKSLYMKKQNSLNKINKNNSQVLEKDVKNLYKLNNIFLQNSAMYSKQEDTQQLQQHKFKYKNLKKVIKPKQNKNQTINQQQQNDSEILELQKAQAETQTNFDNNFMIDSFSRNNNQIKQNENQINQNKFSNFPMEQNFSYQKNQNIIKNLSFNKRNNFSSISVKRKQMHNFKIEHQKSVKNQAQSQEKVQSTQQFQV</sequence>
<organism evidence="2 3">
    <name type="scientific">Pseudocohnilembus persalinus</name>
    <name type="common">Ciliate</name>
    <dbReference type="NCBI Taxonomy" id="266149"/>
    <lineage>
        <taxon>Eukaryota</taxon>
        <taxon>Sar</taxon>
        <taxon>Alveolata</taxon>
        <taxon>Ciliophora</taxon>
        <taxon>Intramacronucleata</taxon>
        <taxon>Oligohymenophorea</taxon>
        <taxon>Scuticociliatia</taxon>
        <taxon>Philasterida</taxon>
        <taxon>Pseudocohnilembidae</taxon>
        <taxon>Pseudocohnilembus</taxon>
    </lineage>
</organism>
<dbReference type="Proteomes" id="UP000054937">
    <property type="component" value="Unassembled WGS sequence"/>
</dbReference>
<dbReference type="InParanoid" id="A0A0V0QHF9"/>
<keyword evidence="1" id="KW-0175">Coiled coil</keyword>
<reference evidence="2 3" key="1">
    <citation type="journal article" date="2015" name="Sci. Rep.">
        <title>Genome of the facultative scuticociliatosis pathogen Pseudocohnilembus persalinus provides insight into its virulence through horizontal gene transfer.</title>
        <authorList>
            <person name="Xiong J."/>
            <person name="Wang G."/>
            <person name="Cheng J."/>
            <person name="Tian M."/>
            <person name="Pan X."/>
            <person name="Warren A."/>
            <person name="Jiang C."/>
            <person name="Yuan D."/>
            <person name="Miao W."/>
        </authorList>
    </citation>
    <scope>NUCLEOTIDE SEQUENCE [LARGE SCALE GENOMIC DNA]</scope>
    <source>
        <strain evidence="2">36N120E</strain>
    </source>
</reference>
<evidence type="ECO:0000313" key="3">
    <source>
        <dbReference type="Proteomes" id="UP000054937"/>
    </source>
</evidence>
<accession>A0A0V0QHF9</accession>
<evidence type="ECO:0000313" key="2">
    <source>
        <dbReference type="EMBL" id="KRX01488.1"/>
    </source>
</evidence>